<name>A0A0F9KDF1_9ZZZZ</name>
<sequence length="161" mass="18270">MFGFLTVLLLSLNLRSNWHWLVKAGTILLAGYFWVVAFFSISAFVGLPSPDTMPEDFTFVWSTEREPIKRFPGAIYVWVITDGDKVPRAYKLPYTKDLHKKVFVAKGMICAGEVIRGKKLHIGNLRGTRGQMEQPYFEFAILPPVELPPKIPPVGQEMDPD</sequence>
<gene>
    <name evidence="2" type="ORF">LCGC14_1648300</name>
</gene>
<evidence type="ECO:0000256" key="1">
    <source>
        <dbReference type="SAM" id="Phobius"/>
    </source>
</evidence>
<reference evidence="2" key="1">
    <citation type="journal article" date="2015" name="Nature">
        <title>Complex archaea that bridge the gap between prokaryotes and eukaryotes.</title>
        <authorList>
            <person name="Spang A."/>
            <person name="Saw J.H."/>
            <person name="Jorgensen S.L."/>
            <person name="Zaremba-Niedzwiedzka K."/>
            <person name="Martijn J."/>
            <person name="Lind A.E."/>
            <person name="van Eijk R."/>
            <person name="Schleper C."/>
            <person name="Guy L."/>
            <person name="Ettema T.J."/>
        </authorList>
    </citation>
    <scope>NUCLEOTIDE SEQUENCE</scope>
</reference>
<feature type="non-terminal residue" evidence="2">
    <location>
        <position position="1"/>
    </location>
</feature>
<keyword evidence="1" id="KW-0812">Transmembrane</keyword>
<dbReference type="EMBL" id="LAZR01013828">
    <property type="protein sequence ID" value="KKM20153.1"/>
    <property type="molecule type" value="Genomic_DNA"/>
</dbReference>
<evidence type="ECO:0000313" key="2">
    <source>
        <dbReference type="EMBL" id="KKM20153.1"/>
    </source>
</evidence>
<feature type="transmembrane region" description="Helical" evidence="1">
    <location>
        <begin position="26"/>
        <end position="47"/>
    </location>
</feature>
<accession>A0A0F9KDF1</accession>
<dbReference type="AlphaFoldDB" id="A0A0F9KDF1"/>
<keyword evidence="1" id="KW-1133">Transmembrane helix</keyword>
<protein>
    <submittedName>
        <fullName evidence="2">Uncharacterized protein</fullName>
    </submittedName>
</protein>
<proteinExistence type="predicted"/>
<comment type="caution">
    <text evidence="2">The sequence shown here is derived from an EMBL/GenBank/DDBJ whole genome shotgun (WGS) entry which is preliminary data.</text>
</comment>
<organism evidence="2">
    <name type="scientific">marine sediment metagenome</name>
    <dbReference type="NCBI Taxonomy" id="412755"/>
    <lineage>
        <taxon>unclassified sequences</taxon>
        <taxon>metagenomes</taxon>
        <taxon>ecological metagenomes</taxon>
    </lineage>
</organism>
<keyword evidence="1" id="KW-0472">Membrane</keyword>